<dbReference type="RefSeq" id="WP_081826342.1">
    <property type="nucleotide sequence ID" value="NZ_HG966617.1"/>
</dbReference>
<name>X5MDU3_9HYPH</name>
<reference evidence="3 4" key="1">
    <citation type="journal article" date="2014" name="Front. Genet.">
        <title>Genome and metabolic network of "Candidatus Phaeomarinobacter ectocarpi" Ec32, a new candidate genus of Alphaproteobacteria frequently associated with brown algae.</title>
        <authorList>
            <person name="Dittami S.M."/>
            <person name="Barbeyron T."/>
            <person name="Boyen C."/>
            <person name="Cambefort J."/>
            <person name="Collet G."/>
            <person name="Delage L."/>
            <person name="Gobet A."/>
            <person name="Groisillier A."/>
            <person name="Leblanc C."/>
            <person name="Michel G."/>
            <person name="Scornet D."/>
            <person name="Siegel A."/>
            <person name="Tapia J.E."/>
            <person name="Tonon T."/>
        </authorList>
    </citation>
    <scope>NUCLEOTIDE SEQUENCE [LARGE SCALE GENOMIC DNA]</scope>
    <source>
        <strain evidence="3 4">Ec32</strain>
    </source>
</reference>
<evidence type="ECO:0000256" key="1">
    <source>
        <dbReference type="SAM" id="MobiDB-lite"/>
    </source>
</evidence>
<organism evidence="3 4">
    <name type="scientific">Candidatus Phaeomarinibacter ectocarpi</name>
    <dbReference type="NCBI Taxonomy" id="1458461"/>
    <lineage>
        <taxon>Bacteria</taxon>
        <taxon>Pseudomonadati</taxon>
        <taxon>Pseudomonadota</taxon>
        <taxon>Alphaproteobacteria</taxon>
        <taxon>Hyphomicrobiales</taxon>
        <taxon>Parvibaculaceae</taxon>
        <taxon>Candidatus Phaeomarinibacter</taxon>
    </lineage>
</organism>
<dbReference type="Proteomes" id="UP000032160">
    <property type="component" value="Chromosome I"/>
</dbReference>
<dbReference type="HOGENOM" id="CLU_054927_3_0_5"/>
<dbReference type="EMBL" id="HG966617">
    <property type="protein sequence ID" value="CDO58769.2"/>
    <property type="molecule type" value="Genomic_DNA"/>
</dbReference>
<dbReference type="InterPro" id="IPR002881">
    <property type="entry name" value="DUF58"/>
</dbReference>
<dbReference type="AlphaFoldDB" id="X5MDU3"/>
<dbReference type="PANTHER" id="PTHR33608:SF6">
    <property type="entry name" value="BLL2464 PROTEIN"/>
    <property type="match status" value="1"/>
</dbReference>
<proteinExistence type="predicted"/>
<gene>
    <name evidence="3" type="ORF">BN1012_Phect555</name>
</gene>
<feature type="region of interest" description="Disordered" evidence="1">
    <location>
        <begin position="1"/>
        <end position="31"/>
    </location>
</feature>
<dbReference type="STRING" id="1458461.BN1012_Phect555"/>
<evidence type="ECO:0000313" key="4">
    <source>
        <dbReference type="Proteomes" id="UP000032160"/>
    </source>
</evidence>
<dbReference type="KEGG" id="pect:BN1012_Phect555"/>
<dbReference type="PANTHER" id="PTHR33608">
    <property type="entry name" value="BLL2464 PROTEIN"/>
    <property type="match status" value="1"/>
</dbReference>
<evidence type="ECO:0000259" key="2">
    <source>
        <dbReference type="Pfam" id="PF01882"/>
    </source>
</evidence>
<sequence>MAKASADRDTSALAGRPAGDGSAYGRTPQRREAEELADALPPLLVEAERIAATVAPGMHGRKRTGPGETFWQFRRYQQGDSAHLVDWRQSARSDRLYVREHEWEAAETVWLWCDRSASMDFSSTKRAPSKLDRAMVITLATATLLTRAGERIAGLGEALPPASGRTALRRMAQRLGTPDPQAQSDIPADALPRFSRAVLVSDFLSDPEDIAARIQSHATAGTRGHLLQILDPAEEDLPFSGRTEFEGIEEGQKLTFGRAETIRSAYQKKLFSHREALRAATRRFGWTFTTHRTDRPPQTAVLALHAALSGAPLPSEG</sequence>
<feature type="domain" description="DUF58" evidence="2">
    <location>
        <begin position="73"/>
        <end position="275"/>
    </location>
</feature>
<feature type="compositionally biased region" description="Basic and acidic residues" evidence="1">
    <location>
        <begin position="1"/>
        <end position="10"/>
    </location>
</feature>
<evidence type="ECO:0000313" key="3">
    <source>
        <dbReference type="EMBL" id="CDO58769.2"/>
    </source>
</evidence>
<dbReference type="OrthoDB" id="9794556at2"/>
<accession>X5MDU3</accession>
<protein>
    <submittedName>
        <fullName evidence="3">FIG139612: Possible conserved membrane protein</fullName>
    </submittedName>
</protein>
<keyword evidence="4" id="KW-1185">Reference proteome</keyword>
<dbReference type="Pfam" id="PF01882">
    <property type="entry name" value="DUF58"/>
    <property type="match status" value="1"/>
</dbReference>